<dbReference type="Proteomes" id="UP000245942">
    <property type="component" value="Unassembled WGS sequence"/>
</dbReference>
<proteinExistence type="predicted"/>
<sequence length="348" mass="37328">MSFSPLALPTALTDRYVASPGTASWTVPHRCMSTSRGTTSPFPHSSPLAMAKDIRSLSPLSASSQASTTSSSLSPLLVANHYMRNRSSLISAISTPRLFSTAPPTGPTPPPPNPAPPGASTAGPAAPGTASAARLPVSFKNYPARYALAFVAIHPTIAWGLMTPMYLLCHYTSLSTLLLAGPGGGAVLNTRIPSFLPASAIYALRETRARHQLHNPGGSDPTVEEWMEMAIRKFASSSWQVAKGIRNLVTNVKGSVDGDFSPPGFDLKTMKRVQKVAADVQAQGLDGYKGDANEKKSWWHGYVKNRAEEIRFREVADGVAAYILIKALLPLRIPLSLWLTPKVVKRFI</sequence>
<feature type="region of interest" description="Disordered" evidence="1">
    <location>
        <begin position="100"/>
        <end position="127"/>
    </location>
</feature>
<feature type="compositionally biased region" description="Pro residues" evidence="1">
    <location>
        <begin position="104"/>
        <end position="117"/>
    </location>
</feature>
<dbReference type="RefSeq" id="XP_025345236.1">
    <property type="nucleotide sequence ID" value="XM_025493371.1"/>
</dbReference>
<gene>
    <name evidence="2" type="ORF">BCV69DRAFT_285376</name>
</gene>
<evidence type="ECO:0008006" key="4">
    <source>
        <dbReference type="Google" id="ProtNLM"/>
    </source>
</evidence>
<dbReference type="EMBL" id="KZ819338">
    <property type="protein sequence ID" value="PWN18076.1"/>
    <property type="molecule type" value="Genomic_DNA"/>
</dbReference>
<dbReference type="OrthoDB" id="3365119at2759"/>
<evidence type="ECO:0000256" key="1">
    <source>
        <dbReference type="SAM" id="MobiDB-lite"/>
    </source>
</evidence>
<reference evidence="2 3" key="1">
    <citation type="journal article" date="2018" name="Mol. Biol. Evol.">
        <title>Broad Genomic Sampling Reveals a Smut Pathogenic Ancestry of the Fungal Clade Ustilaginomycotina.</title>
        <authorList>
            <person name="Kijpornyongpan T."/>
            <person name="Mondo S.J."/>
            <person name="Barry K."/>
            <person name="Sandor L."/>
            <person name="Lee J."/>
            <person name="Lipzen A."/>
            <person name="Pangilinan J."/>
            <person name="LaButti K."/>
            <person name="Hainaut M."/>
            <person name="Henrissat B."/>
            <person name="Grigoriev I.V."/>
            <person name="Spatafora J.W."/>
            <person name="Aime M.C."/>
        </authorList>
    </citation>
    <scope>NUCLEOTIDE SEQUENCE [LARGE SCALE GENOMIC DNA]</scope>
    <source>
        <strain evidence="2 3">MCA 4718</strain>
    </source>
</reference>
<feature type="region of interest" description="Disordered" evidence="1">
    <location>
        <begin position="27"/>
        <end position="47"/>
    </location>
</feature>
<protein>
    <recommendedName>
        <fullName evidence="4">DUF1279 domain-containing protein</fullName>
    </recommendedName>
</protein>
<evidence type="ECO:0000313" key="3">
    <source>
        <dbReference type="Proteomes" id="UP000245942"/>
    </source>
</evidence>
<keyword evidence="3" id="KW-1185">Reference proteome</keyword>
<accession>A0A316TXE2</accession>
<feature type="compositionally biased region" description="Polar residues" evidence="1">
    <location>
        <begin position="32"/>
        <end position="43"/>
    </location>
</feature>
<feature type="compositionally biased region" description="Low complexity" evidence="1">
    <location>
        <begin position="118"/>
        <end position="127"/>
    </location>
</feature>
<name>A0A316TXE2_9BASI</name>
<dbReference type="GeneID" id="37015105"/>
<organism evidence="2 3">
    <name type="scientific">Pseudomicrostroma glucosiphilum</name>
    <dbReference type="NCBI Taxonomy" id="1684307"/>
    <lineage>
        <taxon>Eukaryota</taxon>
        <taxon>Fungi</taxon>
        <taxon>Dikarya</taxon>
        <taxon>Basidiomycota</taxon>
        <taxon>Ustilaginomycotina</taxon>
        <taxon>Exobasidiomycetes</taxon>
        <taxon>Microstromatales</taxon>
        <taxon>Microstromatales incertae sedis</taxon>
        <taxon>Pseudomicrostroma</taxon>
    </lineage>
</organism>
<dbReference type="AlphaFoldDB" id="A0A316TXE2"/>
<evidence type="ECO:0000313" key="2">
    <source>
        <dbReference type="EMBL" id="PWN18076.1"/>
    </source>
</evidence>